<gene>
    <name evidence="1" type="ORF">ETSY2_54510</name>
</gene>
<dbReference type="HOGENOM" id="CLU_3341743_0_0_7"/>
<evidence type="ECO:0000313" key="1">
    <source>
        <dbReference type="EMBL" id="ETW92106.1"/>
    </source>
</evidence>
<proteinExistence type="predicted"/>
<reference evidence="1 2" key="1">
    <citation type="journal article" date="2014" name="Nature">
        <title>An environmental bacterial taxon with a large and distinct metabolic repertoire.</title>
        <authorList>
            <person name="Wilson M.C."/>
            <person name="Mori T."/>
            <person name="Ruckert C."/>
            <person name="Uria A.R."/>
            <person name="Helf M.J."/>
            <person name="Takada K."/>
            <person name="Gernert C."/>
            <person name="Steffens U.A."/>
            <person name="Heycke N."/>
            <person name="Schmitt S."/>
            <person name="Rinke C."/>
            <person name="Helfrich E.J."/>
            <person name="Brachmann A.O."/>
            <person name="Gurgui C."/>
            <person name="Wakimoto T."/>
            <person name="Kracht M."/>
            <person name="Crusemann M."/>
            <person name="Hentschel U."/>
            <person name="Abe I."/>
            <person name="Matsunaga S."/>
            <person name="Kalinowski J."/>
            <person name="Takeyama H."/>
            <person name="Piel J."/>
        </authorList>
    </citation>
    <scope>NUCLEOTIDE SEQUENCE [LARGE SCALE GENOMIC DNA]</scope>
    <source>
        <strain evidence="2">TSY2</strain>
    </source>
</reference>
<sequence length="37" mass="4399">MERQRCATTFHFVPFGFDSFLFVVLGDVHRRKRGELV</sequence>
<organism evidence="1 2">
    <name type="scientific">Candidatus Entotheonella gemina</name>
    <dbReference type="NCBI Taxonomy" id="1429439"/>
    <lineage>
        <taxon>Bacteria</taxon>
        <taxon>Pseudomonadati</taxon>
        <taxon>Nitrospinota/Tectimicrobiota group</taxon>
        <taxon>Candidatus Tectimicrobiota</taxon>
        <taxon>Candidatus Entotheonellia</taxon>
        <taxon>Candidatus Entotheonellales</taxon>
        <taxon>Candidatus Entotheonellaceae</taxon>
        <taxon>Candidatus Entotheonella</taxon>
    </lineage>
</organism>
<protein>
    <submittedName>
        <fullName evidence="1">Uncharacterized protein</fullName>
    </submittedName>
</protein>
<dbReference type="EMBL" id="AZHX01003085">
    <property type="protein sequence ID" value="ETW92106.1"/>
    <property type="molecule type" value="Genomic_DNA"/>
</dbReference>
<dbReference type="AlphaFoldDB" id="W4L441"/>
<keyword evidence="2" id="KW-1185">Reference proteome</keyword>
<comment type="caution">
    <text evidence="1">The sequence shown here is derived from an EMBL/GenBank/DDBJ whole genome shotgun (WGS) entry which is preliminary data.</text>
</comment>
<accession>W4L441</accession>
<dbReference type="Proteomes" id="UP000019140">
    <property type="component" value="Unassembled WGS sequence"/>
</dbReference>
<name>W4L441_9BACT</name>
<evidence type="ECO:0000313" key="2">
    <source>
        <dbReference type="Proteomes" id="UP000019140"/>
    </source>
</evidence>